<evidence type="ECO:0000256" key="4">
    <source>
        <dbReference type="ARBA" id="ARBA00023316"/>
    </source>
</evidence>
<dbReference type="Gene3D" id="3.40.80.10">
    <property type="entry name" value="Peptidoglycan recognition protein-like"/>
    <property type="match status" value="1"/>
</dbReference>
<evidence type="ECO:0000259" key="5">
    <source>
        <dbReference type="SMART" id="SM00644"/>
    </source>
</evidence>
<proteinExistence type="predicted"/>
<dbReference type="CDD" id="cd06583">
    <property type="entry name" value="PGRP"/>
    <property type="match status" value="1"/>
</dbReference>
<gene>
    <name evidence="6" type="ORF">UO65_0988</name>
</gene>
<evidence type="ECO:0000256" key="1">
    <source>
        <dbReference type="ARBA" id="ARBA00001561"/>
    </source>
</evidence>
<dbReference type="PANTHER" id="PTHR30417:SF1">
    <property type="entry name" value="N-ACETYLMURAMOYL-L-ALANINE AMIDASE AMID"/>
    <property type="match status" value="1"/>
</dbReference>
<comment type="caution">
    <text evidence="6">The sequence shown here is derived from an EMBL/GenBank/DDBJ whole genome shotgun (WGS) entry which is preliminary data.</text>
</comment>
<keyword evidence="3" id="KW-0378">Hydrolase</keyword>
<evidence type="ECO:0000256" key="3">
    <source>
        <dbReference type="ARBA" id="ARBA00022801"/>
    </source>
</evidence>
<dbReference type="SMART" id="SM00644">
    <property type="entry name" value="Ami_2"/>
    <property type="match status" value="1"/>
</dbReference>
<dbReference type="EMBL" id="AYXG01000039">
    <property type="protein sequence ID" value="EWC63691.1"/>
    <property type="molecule type" value="Genomic_DNA"/>
</dbReference>
<dbReference type="GO" id="GO:0008745">
    <property type="term" value="F:N-acetylmuramoyl-L-alanine amidase activity"/>
    <property type="evidence" value="ECO:0007669"/>
    <property type="project" value="UniProtKB-EC"/>
</dbReference>
<reference evidence="6 7" key="1">
    <citation type="journal article" date="2014" name="Genome Announc.">
        <title>Draft Genome Sequence of the Antitrypanosomally Active Sponge-Associated Bacterium Actinokineospora sp. Strain EG49.</title>
        <authorList>
            <person name="Harjes J."/>
            <person name="Ryu T."/>
            <person name="Abdelmohsen U.R."/>
            <person name="Moitinho-Silva L."/>
            <person name="Horn H."/>
            <person name="Ravasi T."/>
            <person name="Hentschel U."/>
        </authorList>
    </citation>
    <scope>NUCLEOTIDE SEQUENCE [LARGE SCALE GENOMIC DNA]</scope>
    <source>
        <strain evidence="6 7">EG49</strain>
    </source>
</reference>
<keyword evidence="4" id="KW-0961">Cell wall biogenesis/degradation</keyword>
<keyword evidence="7" id="KW-1185">Reference proteome</keyword>
<evidence type="ECO:0000313" key="7">
    <source>
        <dbReference type="Proteomes" id="UP000019277"/>
    </source>
</evidence>
<dbReference type="eggNOG" id="COG3023">
    <property type="taxonomic scope" value="Bacteria"/>
</dbReference>
<dbReference type="InterPro" id="IPR036505">
    <property type="entry name" value="Amidase/PGRP_sf"/>
</dbReference>
<protein>
    <recommendedName>
        <fullName evidence="2">N-acetylmuramoyl-L-alanine amidase</fullName>
        <ecNumber evidence="2">3.5.1.28</ecNumber>
    </recommendedName>
</protein>
<dbReference type="GO" id="GO:0009254">
    <property type="term" value="P:peptidoglycan turnover"/>
    <property type="evidence" value="ECO:0007669"/>
    <property type="project" value="TreeGrafter"/>
</dbReference>
<organism evidence="6 7">
    <name type="scientific">Actinokineospora spheciospongiae</name>
    <dbReference type="NCBI Taxonomy" id="909613"/>
    <lineage>
        <taxon>Bacteria</taxon>
        <taxon>Bacillati</taxon>
        <taxon>Actinomycetota</taxon>
        <taxon>Actinomycetes</taxon>
        <taxon>Pseudonocardiales</taxon>
        <taxon>Pseudonocardiaceae</taxon>
        <taxon>Actinokineospora</taxon>
    </lineage>
</organism>
<dbReference type="GO" id="GO:0071555">
    <property type="term" value="P:cell wall organization"/>
    <property type="evidence" value="ECO:0007669"/>
    <property type="project" value="UniProtKB-KW"/>
</dbReference>
<comment type="catalytic activity">
    <reaction evidence="1">
        <text>Hydrolyzes the link between N-acetylmuramoyl residues and L-amino acid residues in certain cell-wall glycopeptides.</text>
        <dbReference type="EC" id="3.5.1.28"/>
    </reaction>
</comment>
<dbReference type="AlphaFoldDB" id="W7J3Y6"/>
<name>W7J3Y6_9PSEU</name>
<sequence length="299" mass="31214">MPYLTDLAQAVRKSGLRVVECGSWTGRGHGPMTSVKGVVCHWTATGPAVRPGEDYPSLGIVRDGRAGLPGPLANLGLGRDGTVYVIAAGLAYHAGEGYLAGVGANGNANLVGIECEGSGTWPAAQLAAYPRLCAALSAHYRFPAARVIGHSEWTSRKIDINTWPGGMARFRAQVGAPPTPPPPQEDGFLSALSSSEQRALFNRVFGFCRQRWFVTGPNGPREVAEGTKGATPATALDTLDGNYLVERIAAAEAAAEAGATIDHARLAAELIARGGLKVEIDYAALAKAVNDDAARRMVG</sequence>
<evidence type="ECO:0000256" key="2">
    <source>
        <dbReference type="ARBA" id="ARBA00011901"/>
    </source>
</evidence>
<dbReference type="InterPro" id="IPR051206">
    <property type="entry name" value="NAMLAA_amidase_2"/>
</dbReference>
<evidence type="ECO:0000313" key="6">
    <source>
        <dbReference type="EMBL" id="EWC63691.1"/>
    </source>
</evidence>
<accession>W7J3Y6</accession>
<dbReference type="STRING" id="909613.UO65_0988"/>
<dbReference type="Pfam" id="PF01510">
    <property type="entry name" value="Amidase_2"/>
    <property type="match status" value="1"/>
</dbReference>
<dbReference type="EC" id="3.5.1.28" evidence="2"/>
<dbReference type="PANTHER" id="PTHR30417">
    <property type="entry name" value="N-ACETYLMURAMOYL-L-ALANINE AMIDASE AMID"/>
    <property type="match status" value="1"/>
</dbReference>
<dbReference type="GO" id="GO:0009253">
    <property type="term" value="P:peptidoglycan catabolic process"/>
    <property type="evidence" value="ECO:0007669"/>
    <property type="project" value="InterPro"/>
</dbReference>
<dbReference type="Proteomes" id="UP000019277">
    <property type="component" value="Unassembled WGS sequence"/>
</dbReference>
<dbReference type="SUPFAM" id="SSF55846">
    <property type="entry name" value="N-acetylmuramoyl-L-alanine amidase-like"/>
    <property type="match status" value="1"/>
</dbReference>
<dbReference type="RefSeq" id="WP_052020743.1">
    <property type="nucleotide sequence ID" value="NZ_AYXG01000039.1"/>
</dbReference>
<dbReference type="InterPro" id="IPR002502">
    <property type="entry name" value="Amidase_domain"/>
</dbReference>
<feature type="domain" description="N-acetylmuramoyl-L-alanine amidase" evidence="5">
    <location>
        <begin position="24"/>
        <end position="165"/>
    </location>
</feature>